<dbReference type="Gene3D" id="3.40.630.110">
    <property type="entry name" value="GNAT acetyltransferase-like"/>
    <property type="match status" value="1"/>
</dbReference>
<dbReference type="Gene3D" id="3.40.630.30">
    <property type="match status" value="1"/>
</dbReference>
<feature type="domain" description="N-acetyltransferase" evidence="1">
    <location>
        <begin position="164"/>
        <end position="292"/>
    </location>
</feature>
<dbReference type="PANTHER" id="PTHR31143:SF2">
    <property type="entry name" value="FR47-LIKE DOMAIN-CONTAINING PROTEIN-RELATED"/>
    <property type="match status" value="1"/>
</dbReference>
<name>A0A212IY40_9FIRM</name>
<dbReference type="AlphaFoldDB" id="A0A212IY40"/>
<evidence type="ECO:0000313" key="2">
    <source>
        <dbReference type="EMBL" id="SBV92123.1"/>
    </source>
</evidence>
<accession>A0A212IY40</accession>
<dbReference type="InterPro" id="IPR027365">
    <property type="entry name" value="GNAT_acetyltra_YdfB-like"/>
</dbReference>
<proteinExistence type="predicted"/>
<gene>
    <name evidence="2" type="ORF">KL86CLO1_10208</name>
</gene>
<evidence type="ECO:0000259" key="1">
    <source>
        <dbReference type="PROSITE" id="PS51186"/>
    </source>
</evidence>
<sequence length="292" mass="31781">MTAAARFFMLFNGKCVRAAAPGDPHPRDTPPQICYTIPKLTSTEVSAMRYSNLAPLFAGWDETMIWSCLQGHMGCVLADDEAAPTSAAAVVGGFCFFAGRPDERLVRAVDAAILVPQTPAWQAAIESVWGLRAEKIFRYAMKKEPDVFDLAKLTACSAALPTGFTLRPIDDELHGRASREEWSFDLCSQFADAEDFLRRGVGVAVLHGGELVAGASSYTVYDGGIEIEIDTKPAYRNRGLASACGARLILTCLDRGLYPSWDAHDLRSVALAEKLGYHLDRPYIAYLLQGAP</sequence>
<dbReference type="PROSITE" id="PS51186">
    <property type="entry name" value="GNAT"/>
    <property type="match status" value="1"/>
</dbReference>
<dbReference type="Pfam" id="PF12746">
    <property type="entry name" value="GNAT_acetyltran"/>
    <property type="match status" value="1"/>
</dbReference>
<protein>
    <submittedName>
        <fullName evidence="2">Putative acetyltransferase</fullName>
    </submittedName>
</protein>
<reference evidence="2" key="1">
    <citation type="submission" date="2016-04" db="EMBL/GenBank/DDBJ databases">
        <authorList>
            <person name="Evans L.H."/>
            <person name="Alamgir A."/>
            <person name="Owens N."/>
            <person name="Weber N.D."/>
            <person name="Virtaneva K."/>
            <person name="Barbian K."/>
            <person name="Babar A."/>
            <person name="Rosenke K."/>
        </authorList>
    </citation>
    <scope>NUCLEOTIDE SEQUENCE</scope>
    <source>
        <strain evidence="2">86</strain>
    </source>
</reference>
<dbReference type="SUPFAM" id="SSF55729">
    <property type="entry name" value="Acyl-CoA N-acyltransferases (Nat)"/>
    <property type="match status" value="1"/>
</dbReference>
<dbReference type="GO" id="GO:0016747">
    <property type="term" value="F:acyltransferase activity, transferring groups other than amino-acyl groups"/>
    <property type="evidence" value="ECO:0007669"/>
    <property type="project" value="InterPro"/>
</dbReference>
<dbReference type="InterPro" id="IPR000182">
    <property type="entry name" value="GNAT_dom"/>
</dbReference>
<keyword evidence="2" id="KW-0808">Transferase</keyword>
<dbReference type="EMBL" id="FLUN01000001">
    <property type="protein sequence ID" value="SBV92123.1"/>
    <property type="molecule type" value="Genomic_DNA"/>
</dbReference>
<dbReference type="InterPro" id="IPR016181">
    <property type="entry name" value="Acyl_CoA_acyltransferase"/>
</dbReference>
<dbReference type="InterPro" id="IPR042573">
    <property type="entry name" value="GNAT_acetyltra_N"/>
</dbReference>
<dbReference type="PANTHER" id="PTHR31143">
    <property type="match status" value="1"/>
</dbReference>
<organism evidence="2">
    <name type="scientific">uncultured Eubacteriales bacterium</name>
    <dbReference type="NCBI Taxonomy" id="172733"/>
    <lineage>
        <taxon>Bacteria</taxon>
        <taxon>Bacillati</taxon>
        <taxon>Bacillota</taxon>
        <taxon>Clostridia</taxon>
        <taxon>Eubacteriales</taxon>
        <taxon>environmental samples</taxon>
    </lineage>
</organism>